<dbReference type="AlphaFoldDB" id="A0A232EFU1"/>
<keyword evidence="2" id="KW-1185">Reference proteome</keyword>
<evidence type="ECO:0000313" key="1">
    <source>
        <dbReference type="EMBL" id="OXU17204.1"/>
    </source>
</evidence>
<gene>
    <name evidence="1" type="ORF">TSAR_004624</name>
</gene>
<protein>
    <submittedName>
        <fullName evidence="1">Uncharacterized protein</fullName>
    </submittedName>
</protein>
<comment type="caution">
    <text evidence="1">The sequence shown here is derived from an EMBL/GenBank/DDBJ whole genome shotgun (WGS) entry which is preliminary data.</text>
</comment>
<reference evidence="1 2" key="1">
    <citation type="journal article" date="2017" name="Curr. Biol.">
        <title>The Evolution of Venom by Co-option of Single-Copy Genes.</title>
        <authorList>
            <person name="Martinson E.O."/>
            <person name="Mrinalini"/>
            <person name="Kelkar Y.D."/>
            <person name="Chang C.H."/>
            <person name="Werren J.H."/>
        </authorList>
    </citation>
    <scope>NUCLEOTIDE SEQUENCE [LARGE SCALE GENOMIC DNA]</scope>
    <source>
        <strain evidence="1 2">Alberta</strain>
        <tissue evidence="1">Whole body</tissue>
    </source>
</reference>
<evidence type="ECO:0000313" key="2">
    <source>
        <dbReference type="Proteomes" id="UP000215335"/>
    </source>
</evidence>
<organism evidence="1 2">
    <name type="scientific">Trichomalopsis sarcophagae</name>
    <dbReference type="NCBI Taxonomy" id="543379"/>
    <lineage>
        <taxon>Eukaryota</taxon>
        <taxon>Metazoa</taxon>
        <taxon>Ecdysozoa</taxon>
        <taxon>Arthropoda</taxon>
        <taxon>Hexapoda</taxon>
        <taxon>Insecta</taxon>
        <taxon>Pterygota</taxon>
        <taxon>Neoptera</taxon>
        <taxon>Endopterygota</taxon>
        <taxon>Hymenoptera</taxon>
        <taxon>Apocrita</taxon>
        <taxon>Proctotrupomorpha</taxon>
        <taxon>Chalcidoidea</taxon>
        <taxon>Pteromalidae</taxon>
        <taxon>Pteromalinae</taxon>
        <taxon>Trichomalopsis</taxon>
    </lineage>
</organism>
<name>A0A232EFU1_9HYME</name>
<sequence length="166" mass="19568">MFTRSIRIGDFQLFKFMLPELCNIYFIFNQVNYSHWLRKYHDHLLKVDETYSKLTAELKKGFFGIKRTDKLFSRIPCKFNISLNENTNVEKVLTFPLISLPMSLCYLDGTICKTEKSAFMKCFKAENTSPSYVVLRIIDVFFIALHARYASNIQKYIKENITNDNT</sequence>
<accession>A0A232EFU1</accession>
<dbReference type="EMBL" id="NNAY01004942">
    <property type="protein sequence ID" value="OXU17204.1"/>
    <property type="molecule type" value="Genomic_DNA"/>
</dbReference>
<dbReference type="Proteomes" id="UP000215335">
    <property type="component" value="Unassembled WGS sequence"/>
</dbReference>
<proteinExistence type="predicted"/>